<dbReference type="Pfam" id="PF07730">
    <property type="entry name" value="HisKA_3"/>
    <property type="match status" value="1"/>
</dbReference>
<evidence type="ECO:0000256" key="6">
    <source>
        <dbReference type="ARBA" id="ARBA00017322"/>
    </source>
</evidence>
<dbReference type="SMART" id="SM00304">
    <property type="entry name" value="HAMP"/>
    <property type="match status" value="1"/>
</dbReference>
<keyword evidence="18" id="KW-0175">Coiled coil</keyword>
<reference evidence="23" key="2">
    <citation type="journal article" date="2024" name="Nature">
        <title>Anoxygenic phototroph of the Chloroflexota uses a type I reaction centre.</title>
        <authorList>
            <person name="Tsuji J.M."/>
            <person name="Shaw N.A."/>
            <person name="Nagashima S."/>
            <person name="Venkiteswaran J.J."/>
            <person name="Schiff S.L."/>
            <person name="Watanabe T."/>
            <person name="Fukui M."/>
            <person name="Hanada S."/>
            <person name="Tank M."/>
            <person name="Neufeld J.D."/>
        </authorList>
    </citation>
    <scope>NUCLEOTIDE SEQUENCE</scope>
    <source>
        <strain evidence="23">L227-S17</strain>
    </source>
</reference>
<dbReference type="Gene3D" id="3.30.450.40">
    <property type="match status" value="1"/>
</dbReference>
<dbReference type="Pfam" id="PF02518">
    <property type="entry name" value="HATPase_c"/>
    <property type="match status" value="1"/>
</dbReference>
<dbReference type="InterPro" id="IPR036890">
    <property type="entry name" value="HATPase_C_sf"/>
</dbReference>
<keyword evidence="25" id="KW-1185">Reference proteome</keyword>
<feature type="coiled-coil region" evidence="18">
    <location>
        <begin position="291"/>
        <end position="318"/>
    </location>
</feature>
<evidence type="ECO:0000256" key="17">
    <source>
        <dbReference type="ARBA" id="ARBA00030800"/>
    </source>
</evidence>
<keyword evidence="19" id="KW-0812">Transmembrane</keyword>
<evidence type="ECO:0000256" key="19">
    <source>
        <dbReference type="SAM" id="Phobius"/>
    </source>
</evidence>
<dbReference type="EMBL" id="CP128400">
    <property type="protein sequence ID" value="WJW68120.1"/>
    <property type="molecule type" value="Genomic_DNA"/>
</dbReference>
<keyword evidence="12 23" id="KW-0418">Kinase</keyword>
<dbReference type="RefSeq" id="WP_341470024.1">
    <property type="nucleotide sequence ID" value="NZ_CP128400.1"/>
</dbReference>
<dbReference type="Gene3D" id="6.10.340.10">
    <property type="match status" value="1"/>
</dbReference>
<evidence type="ECO:0000256" key="14">
    <source>
        <dbReference type="ARBA" id="ARBA00023012"/>
    </source>
</evidence>
<keyword evidence="9" id="KW-0597">Phosphoprotein</keyword>
<dbReference type="GO" id="GO:0000155">
    <property type="term" value="F:phosphorelay sensor kinase activity"/>
    <property type="evidence" value="ECO:0007669"/>
    <property type="project" value="InterPro"/>
</dbReference>
<evidence type="ECO:0000256" key="13">
    <source>
        <dbReference type="ARBA" id="ARBA00023004"/>
    </source>
</evidence>
<evidence type="ECO:0000256" key="11">
    <source>
        <dbReference type="ARBA" id="ARBA00022723"/>
    </source>
</evidence>
<sequence>MPDSLDRNKLNIGNQPQVAAAHSGTEELYKQSSQGGVFPLRNSLGGRILAGFLAMAFMGLVVALAAILYTSQSGSSLSTQEELDQQVTDSVLRLELAVERQFNAARGVLLSLDPADTDKEFSEATKIYEDANAQLNKAFESLSLTQRSASQTQELYDKFSTTINQIRAINLEDFKTTAIRTYERVAREQKNNLITAINNDLSLYREEIARKIQAARDQGTLITILSLVLVLMTTLGGIIVAALITRSITRPLRELASVADAIHKDNYDVSVPQSRGNDEVASLAGAMGRMAENLRISRNRLQSSLNETRRRNRELTAVNRVMASISASLDLDQVLNDAMEELISVSEMERCAVFLVSPDSQILRLVLHRAQSDQSLNIFNKGLKVGEYMTGQVAESGEVIYLNDNVLEDSRVHPDIQTQSYIRSYLGIPLTSSSGVVGVIAMTSDFRKNFTDNDIVLYKAIGSQIGIAVENAQLYSQAQLVAALEERNRLARDLHDSVTQTLFSITLTAESARAMLIKKPERVEAQLDRLQVMARGALAEMRALIFQLRPAALEEQGLITALQKHIESVKVKEHLDIEFDVFGERRLSNEHEQTLYRITQEALNNIMKHAQASKVLIKLTIDDQQAELAIHDNGVGFSPQEVVNSGSTERKSLGMTSMRERAELAGGALHVESKPGEGTKIRVILPLLVAPRPVGLGIY</sequence>
<keyword evidence="15" id="KW-0411">Iron-sulfur</keyword>
<evidence type="ECO:0000256" key="5">
    <source>
        <dbReference type="ARBA" id="ARBA00012438"/>
    </source>
</evidence>
<keyword evidence="11" id="KW-0479">Metal-binding</keyword>
<evidence type="ECO:0000256" key="12">
    <source>
        <dbReference type="ARBA" id="ARBA00022777"/>
    </source>
</evidence>
<dbReference type="CDD" id="cd16917">
    <property type="entry name" value="HATPase_UhpB-NarQ-NarX-like"/>
    <property type="match status" value="1"/>
</dbReference>
<dbReference type="PRINTS" id="PR00344">
    <property type="entry name" value="BCTRLSENSOR"/>
</dbReference>
<feature type="domain" description="Histidine kinase" evidence="20">
    <location>
        <begin position="489"/>
        <end position="689"/>
    </location>
</feature>
<comment type="function">
    <text evidence="16">Member of the two-component regulatory system NreB/NreC involved in the control of dissimilatory nitrate/nitrite reduction in response to oxygen. NreB functions as a direct oxygen sensor histidine kinase which is autophosphorylated, in the absence of oxygen, probably at the conserved histidine residue, and transfers its phosphate group probably to a conserved aspartate residue of NreC. NreB/NreC activates the expression of the nitrate (narGHJI) and nitrite (nir) reductase operons, as well as the putative nitrate transporter gene narT.</text>
</comment>
<dbReference type="InterPro" id="IPR003660">
    <property type="entry name" value="HAMP_dom"/>
</dbReference>
<dbReference type="PANTHER" id="PTHR24421:SF40">
    <property type="entry name" value="SENSOR HISTIDINE KINASE YHCY"/>
    <property type="match status" value="1"/>
</dbReference>
<dbReference type="SUPFAM" id="SSF55781">
    <property type="entry name" value="GAF domain-like"/>
    <property type="match status" value="1"/>
</dbReference>
<evidence type="ECO:0000256" key="2">
    <source>
        <dbReference type="ARBA" id="ARBA00001966"/>
    </source>
</evidence>
<dbReference type="InterPro" id="IPR029016">
    <property type="entry name" value="GAF-like_dom_sf"/>
</dbReference>
<evidence type="ECO:0000256" key="8">
    <source>
        <dbReference type="ARBA" id="ARBA00022490"/>
    </source>
</evidence>
<comment type="catalytic activity">
    <reaction evidence="1">
        <text>ATP + protein L-histidine = ADP + protein N-phospho-L-histidine.</text>
        <dbReference type="EC" id="2.7.13.3"/>
    </reaction>
</comment>
<dbReference type="InterPro" id="IPR003594">
    <property type="entry name" value="HATPase_dom"/>
</dbReference>
<keyword evidence="10" id="KW-0808">Transferase</keyword>
<dbReference type="SUPFAM" id="SSF55874">
    <property type="entry name" value="ATPase domain of HSP90 chaperone/DNA topoisomerase II/histidine kinase"/>
    <property type="match status" value="1"/>
</dbReference>
<evidence type="ECO:0000256" key="18">
    <source>
        <dbReference type="SAM" id="Coils"/>
    </source>
</evidence>
<dbReference type="InterPro" id="IPR050482">
    <property type="entry name" value="Sensor_HK_TwoCompSys"/>
</dbReference>
<dbReference type="EC" id="2.7.13.3" evidence="5"/>
<evidence type="ECO:0000313" key="22">
    <source>
        <dbReference type="EMBL" id="NWJ48183.1"/>
    </source>
</evidence>
<dbReference type="InterPro" id="IPR011712">
    <property type="entry name" value="Sig_transdc_His_kin_sub3_dim/P"/>
</dbReference>
<dbReference type="InterPro" id="IPR004358">
    <property type="entry name" value="Sig_transdc_His_kin-like_C"/>
</dbReference>
<keyword evidence="19" id="KW-1133">Transmembrane helix</keyword>
<evidence type="ECO:0000313" key="25">
    <source>
        <dbReference type="Proteomes" id="UP001431572"/>
    </source>
</evidence>
<keyword evidence="8" id="KW-0963">Cytoplasm</keyword>
<evidence type="ECO:0000256" key="10">
    <source>
        <dbReference type="ARBA" id="ARBA00022679"/>
    </source>
</evidence>
<comment type="cofactor">
    <cofactor evidence="2">
        <name>[4Fe-4S] cluster</name>
        <dbReference type="ChEBI" id="CHEBI:49883"/>
    </cofactor>
</comment>
<dbReference type="GO" id="GO:0046872">
    <property type="term" value="F:metal ion binding"/>
    <property type="evidence" value="ECO:0007669"/>
    <property type="project" value="UniProtKB-KW"/>
</dbReference>
<dbReference type="Gene3D" id="3.30.565.10">
    <property type="entry name" value="Histidine kinase-like ATPase, C-terminal domain"/>
    <property type="match status" value="1"/>
</dbReference>
<dbReference type="SUPFAM" id="SSF158472">
    <property type="entry name" value="HAMP domain-like"/>
    <property type="match status" value="1"/>
</dbReference>
<keyword evidence="14" id="KW-0902">Two-component regulatory system</keyword>
<evidence type="ECO:0000256" key="16">
    <source>
        <dbReference type="ARBA" id="ARBA00024827"/>
    </source>
</evidence>
<dbReference type="GO" id="GO:0016020">
    <property type="term" value="C:membrane"/>
    <property type="evidence" value="ECO:0007669"/>
    <property type="project" value="UniProtKB-SubCell"/>
</dbReference>
<comment type="subcellular location">
    <subcellularLocation>
        <location evidence="4">Cytoplasm</location>
    </subcellularLocation>
    <subcellularLocation>
        <location evidence="3">Membrane</location>
    </subcellularLocation>
</comment>
<evidence type="ECO:0000256" key="15">
    <source>
        <dbReference type="ARBA" id="ARBA00023014"/>
    </source>
</evidence>
<keyword evidence="19" id="KW-0472">Membrane</keyword>
<dbReference type="CDD" id="cd06225">
    <property type="entry name" value="HAMP"/>
    <property type="match status" value="1"/>
</dbReference>
<dbReference type="PANTHER" id="PTHR24421">
    <property type="entry name" value="NITRATE/NITRITE SENSOR PROTEIN NARX-RELATED"/>
    <property type="match status" value="1"/>
</dbReference>
<evidence type="ECO:0000259" key="20">
    <source>
        <dbReference type="PROSITE" id="PS50109"/>
    </source>
</evidence>
<evidence type="ECO:0000256" key="4">
    <source>
        <dbReference type="ARBA" id="ARBA00004496"/>
    </source>
</evidence>
<feature type="domain" description="HAMP" evidence="21">
    <location>
        <begin position="246"/>
        <end position="299"/>
    </location>
</feature>
<evidence type="ECO:0000313" key="23">
    <source>
        <dbReference type="EMBL" id="WJW68120.1"/>
    </source>
</evidence>
<dbReference type="Pfam" id="PF00672">
    <property type="entry name" value="HAMP"/>
    <property type="match status" value="1"/>
</dbReference>
<evidence type="ECO:0000256" key="1">
    <source>
        <dbReference type="ARBA" id="ARBA00000085"/>
    </source>
</evidence>
<name>A0A8T7M850_9CHLR</name>
<evidence type="ECO:0000256" key="7">
    <source>
        <dbReference type="ARBA" id="ARBA00022485"/>
    </source>
</evidence>
<feature type="transmembrane region" description="Helical" evidence="19">
    <location>
        <begin position="48"/>
        <end position="69"/>
    </location>
</feature>
<evidence type="ECO:0000259" key="21">
    <source>
        <dbReference type="PROSITE" id="PS50885"/>
    </source>
</evidence>
<dbReference type="SMART" id="SM00387">
    <property type="entry name" value="HATPase_c"/>
    <property type="match status" value="1"/>
</dbReference>
<dbReference type="EMBL" id="JACATZ010000003">
    <property type="protein sequence ID" value="NWJ48183.1"/>
    <property type="molecule type" value="Genomic_DNA"/>
</dbReference>
<proteinExistence type="predicted"/>
<dbReference type="Proteomes" id="UP001431572">
    <property type="component" value="Chromosome 2"/>
</dbReference>
<dbReference type="GO" id="GO:0005737">
    <property type="term" value="C:cytoplasm"/>
    <property type="evidence" value="ECO:0007669"/>
    <property type="project" value="UniProtKB-SubCell"/>
</dbReference>
<keyword evidence="13" id="KW-0408">Iron</keyword>
<feature type="transmembrane region" description="Helical" evidence="19">
    <location>
        <begin position="220"/>
        <end position="244"/>
    </location>
</feature>
<dbReference type="Gene3D" id="1.20.5.1930">
    <property type="match status" value="1"/>
</dbReference>
<organism evidence="22 24">
    <name type="scientific">Candidatus Chlorohelix allophototropha</name>
    <dbReference type="NCBI Taxonomy" id="3003348"/>
    <lineage>
        <taxon>Bacteria</taxon>
        <taxon>Bacillati</taxon>
        <taxon>Chloroflexota</taxon>
        <taxon>Chloroflexia</taxon>
        <taxon>Candidatus Chloroheliales</taxon>
        <taxon>Candidatus Chloroheliaceae</taxon>
        <taxon>Candidatus Chlorohelix</taxon>
    </lineage>
</organism>
<dbReference type="SMART" id="SM00065">
    <property type="entry name" value="GAF"/>
    <property type="match status" value="1"/>
</dbReference>
<evidence type="ECO:0000256" key="9">
    <source>
        <dbReference type="ARBA" id="ARBA00022553"/>
    </source>
</evidence>
<dbReference type="GO" id="GO:0046983">
    <property type="term" value="F:protein dimerization activity"/>
    <property type="evidence" value="ECO:0007669"/>
    <property type="project" value="InterPro"/>
</dbReference>
<dbReference type="Pfam" id="PF13185">
    <property type="entry name" value="GAF_2"/>
    <property type="match status" value="1"/>
</dbReference>
<keyword evidence="7" id="KW-0004">4Fe-4S</keyword>
<dbReference type="InterPro" id="IPR005467">
    <property type="entry name" value="His_kinase_dom"/>
</dbReference>
<dbReference type="PROSITE" id="PS50885">
    <property type="entry name" value="HAMP"/>
    <property type="match status" value="1"/>
</dbReference>
<dbReference type="Proteomes" id="UP000521676">
    <property type="component" value="Unassembled WGS sequence"/>
</dbReference>
<dbReference type="GO" id="GO:0051539">
    <property type="term" value="F:4 iron, 4 sulfur cluster binding"/>
    <property type="evidence" value="ECO:0007669"/>
    <property type="project" value="UniProtKB-KW"/>
</dbReference>
<accession>A0A8T7M850</accession>
<protein>
    <recommendedName>
        <fullName evidence="6">Oxygen sensor histidine kinase NreB</fullName>
        <ecNumber evidence="5">2.7.13.3</ecNumber>
    </recommendedName>
    <alternativeName>
        <fullName evidence="17">Nitrogen regulation protein B</fullName>
    </alternativeName>
</protein>
<evidence type="ECO:0000256" key="3">
    <source>
        <dbReference type="ARBA" id="ARBA00004370"/>
    </source>
</evidence>
<dbReference type="InterPro" id="IPR003018">
    <property type="entry name" value="GAF"/>
</dbReference>
<gene>
    <name evidence="22" type="ORF">HXX08_20200</name>
    <name evidence="23" type="ORF">OZ401_003723</name>
</gene>
<dbReference type="PROSITE" id="PS50109">
    <property type="entry name" value="HIS_KIN"/>
    <property type="match status" value="1"/>
</dbReference>
<evidence type="ECO:0000313" key="24">
    <source>
        <dbReference type="Proteomes" id="UP000521676"/>
    </source>
</evidence>
<dbReference type="AlphaFoldDB" id="A0A8T7M850"/>
<reference evidence="22 24" key="1">
    <citation type="submission" date="2020-06" db="EMBL/GenBank/DDBJ databases">
        <title>Anoxygenic phototrophic Chloroflexota member uses a Type I reaction center.</title>
        <authorList>
            <person name="Tsuji J.M."/>
            <person name="Shaw N.A."/>
            <person name="Nagashima S."/>
            <person name="Venkiteswaran J."/>
            <person name="Schiff S.L."/>
            <person name="Hanada S."/>
            <person name="Tank M."/>
            <person name="Neufeld J.D."/>
        </authorList>
    </citation>
    <scope>NUCLEOTIDE SEQUENCE [LARGE SCALE GENOMIC DNA]</scope>
    <source>
        <strain evidence="22">L227-S17</strain>
    </source>
</reference>